<evidence type="ECO:0000313" key="1">
    <source>
        <dbReference type="EMBL" id="AUV60158.1"/>
    </source>
</evidence>
<evidence type="ECO:0000313" key="2">
    <source>
        <dbReference type="Proteomes" id="UP000240377"/>
    </source>
</evidence>
<sequence length="119" mass="14024">MTFNEALQRLLDGKRVCCKTWAGHDYIELVDNKIVDEQGFPYSIGDRLYEAEWSLYQPKVTVGALLSHLEDRYRVVWNDRGRLDLVDIKTWKVFIGDIYKDRLDDVIKSYGMKVIKYSN</sequence>
<dbReference type="EMBL" id="MG765279">
    <property type="protein sequence ID" value="AUV60158.1"/>
    <property type="molecule type" value="Genomic_DNA"/>
</dbReference>
<protein>
    <submittedName>
        <fullName evidence="1">Uncharacterized protein</fullName>
    </submittedName>
</protein>
<dbReference type="Proteomes" id="UP000240377">
    <property type="component" value="Segment"/>
</dbReference>
<proteinExistence type="predicted"/>
<accession>A0A2K9VD63</accession>
<dbReference type="KEGG" id="vg:54988939"/>
<dbReference type="GeneID" id="54988939"/>
<name>A0A2K9VD63_9CAUD</name>
<keyword evidence="2" id="KW-1185">Reference proteome</keyword>
<reference evidence="1" key="1">
    <citation type="submission" date="2018-01" db="EMBL/GenBank/DDBJ databases">
        <title>Lactobacillus phages that infect wine-derived L. plantarum strains.</title>
        <authorList>
            <person name="Kyrkou I."/>
            <person name="Hestbjerg Hansen L."/>
        </authorList>
    </citation>
    <scope>NUCLEOTIDE SEQUENCE [LARGE SCALE GENOMIC DNA]</scope>
</reference>
<organism evidence="1 2">
    <name type="scientific">Lactobacillus phage Semele</name>
    <dbReference type="NCBI Taxonomy" id="2079433"/>
    <lineage>
        <taxon>Viruses</taxon>
        <taxon>Duplodnaviria</taxon>
        <taxon>Heunggongvirae</taxon>
        <taxon>Uroviricota</taxon>
        <taxon>Caudoviricetes</taxon>
        <taxon>Herelleviridae</taxon>
        <taxon>Harbinvirus</taxon>
        <taxon>Harbinvirus semele</taxon>
    </lineage>
</organism>
<dbReference type="RefSeq" id="YP_009798477.1">
    <property type="nucleotide sequence ID" value="NC_047926.1"/>
</dbReference>